<dbReference type="EMBL" id="BAAAYL010000001">
    <property type="protein sequence ID" value="GAA3377080.1"/>
    <property type="molecule type" value="Genomic_DNA"/>
</dbReference>
<accession>A0ABP6SIA3</accession>
<name>A0ABP6SIA3_9ACTN</name>
<reference evidence="3" key="1">
    <citation type="journal article" date="2019" name="Int. J. Syst. Evol. Microbiol.">
        <title>The Global Catalogue of Microorganisms (GCM) 10K type strain sequencing project: providing services to taxonomists for standard genome sequencing and annotation.</title>
        <authorList>
            <consortium name="The Broad Institute Genomics Platform"/>
            <consortium name="The Broad Institute Genome Sequencing Center for Infectious Disease"/>
            <person name="Wu L."/>
            <person name="Ma J."/>
        </authorList>
    </citation>
    <scope>NUCLEOTIDE SEQUENCE [LARGE SCALE GENOMIC DNA]</scope>
    <source>
        <strain evidence="3">JCM 9651</strain>
    </source>
</reference>
<keyword evidence="3" id="KW-1185">Reference proteome</keyword>
<evidence type="ECO:0000313" key="2">
    <source>
        <dbReference type="EMBL" id="GAA3377080.1"/>
    </source>
</evidence>
<protein>
    <recommendedName>
        <fullName evidence="1">CATRA-Associated Small Protein domain-containing protein</fullName>
    </recommendedName>
</protein>
<feature type="domain" description="CATRA-Associated Small Protein" evidence="1">
    <location>
        <begin position="11"/>
        <end position="94"/>
    </location>
</feature>
<gene>
    <name evidence="2" type="ORF">GCM10020367_51330</name>
</gene>
<dbReference type="InterPro" id="IPR046924">
    <property type="entry name" value="CATASP"/>
</dbReference>
<dbReference type="Proteomes" id="UP001499990">
    <property type="component" value="Unassembled WGS sequence"/>
</dbReference>
<organism evidence="2 3">
    <name type="scientific">Streptomyces sannanensis</name>
    <dbReference type="NCBI Taxonomy" id="285536"/>
    <lineage>
        <taxon>Bacteria</taxon>
        <taxon>Bacillati</taxon>
        <taxon>Actinomycetota</taxon>
        <taxon>Actinomycetes</taxon>
        <taxon>Kitasatosporales</taxon>
        <taxon>Streptomycetaceae</taxon>
        <taxon>Streptomyces</taxon>
    </lineage>
</organism>
<dbReference type="RefSeq" id="WP_345041789.1">
    <property type="nucleotide sequence ID" value="NZ_BAAAYL010000001.1"/>
</dbReference>
<evidence type="ECO:0000313" key="3">
    <source>
        <dbReference type="Proteomes" id="UP001499990"/>
    </source>
</evidence>
<proteinExistence type="predicted"/>
<evidence type="ECO:0000259" key="1">
    <source>
        <dbReference type="Pfam" id="PF20271"/>
    </source>
</evidence>
<dbReference type="Pfam" id="PF20271">
    <property type="entry name" value="CATASP"/>
    <property type="match status" value="1"/>
</dbReference>
<comment type="caution">
    <text evidence="2">The sequence shown here is derived from an EMBL/GenBank/DDBJ whole genome shotgun (WGS) entry which is preliminary data.</text>
</comment>
<sequence>MRAELRRLREEAEEILDETVRRRFTPEGWHRVEECLAAMSGSLDRDDHDGFRQALFELDDLVTVMRAPRKLTGETTEASERILERKALIQDWLVEDAPEGERTEDQDEQ</sequence>